<comment type="caution">
    <text evidence="5">The sequence shown here is derived from an EMBL/GenBank/DDBJ whole genome shotgun (WGS) entry which is preliminary data.</text>
</comment>
<dbReference type="InterPro" id="IPR023198">
    <property type="entry name" value="PGP-like_dom2"/>
</dbReference>
<keyword evidence="3" id="KW-0460">Magnesium</keyword>
<sequence length="223" mass="25150">MCTKTVTKPKAILFDLDGTLLDTAKDLGETLNLILKKLDLPAVSYDDYRPVASHGAMGLLKLGLGDNIKAYDIEILRKEFLSTYQANINLHTRFFDGMRECLKQLQQDQLRWGVVTNKPEFLTTQLLAHYPEFSLSGANISGDTLPVRKPDPAPLTHACKLMDIDAKDCWYIGDAQRDIEAGNRAGMTTLVANWGYTYDPIPVSEWQADYIIEHPLEIIDKYK</sequence>
<dbReference type="InterPro" id="IPR036412">
    <property type="entry name" value="HAD-like_sf"/>
</dbReference>
<dbReference type="RefSeq" id="WP_350402609.1">
    <property type="nucleotide sequence ID" value="NZ_JBELOE010000265.1"/>
</dbReference>
<name>A0ABV1RKE6_9ALTE</name>
<dbReference type="SFLD" id="SFLDG01135">
    <property type="entry name" value="C1.5.6:_HAD__Beta-PGM__Phospha"/>
    <property type="match status" value="1"/>
</dbReference>
<proteinExistence type="predicted"/>
<dbReference type="InterPro" id="IPR023214">
    <property type="entry name" value="HAD_sf"/>
</dbReference>
<dbReference type="InterPro" id="IPR041492">
    <property type="entry name" value="HAD_2"/>
</dbReference>
<evidence type="ECO:0000313" key="6">
    <source>
        <dbReference type="Proteomes" id="UP001467690"/>
    </source>
</evidence>
<evidence type="ECO:0000256" key="4">
    <source>
        <dbReference type="ARBA" id="ARBA00023277"/>
    </source>
</evidence>
<dbReference type="InterPro" id="IPR006439">
    <property type="entry name" value="HAD-SF_hydro_IA"/>
</dbReference>
<dbReference type="PANTHER" id="PTHR43434:SF23">
    <property type="entry name" value="PHOSPHOGLYCOLATE PHOSPHATASE"/>
    <property type="match status" value="1"/>
</dbReference>
<reference evidence="5 6" key="1">
    <citation type="submission" date="2024-06" db="EMBL/GenBank/DDBJ databases">
        <authorList>
            <person name="Chen R.Y."/>
        </authorList>
    </citation>
    <scope>NUCLEOTIDE SEQUENCE [LARGE SCALE GENOMIC DNA]</scope>
    <source>
        <strain evidence="5 6">D2</strain>
    </source>
</reference>
<dbReference type="NCBIfam" id="TIGR01509">
    <property type="entry name" value="HAD-SF-IA-v3"/>
    <property type="match status" value="1"/>
</dbReference>
<keyword evidence="6" id="KW-1185">Reference proteome</keyword>
<evidence type="ECO:0000256" key="3">
    <source>
        <dbReference type="ARBA" id="ARBA00022842"/>
    </source>
</evidence>
<evidence type="ECO:0000256" key="1">
    <source>
        <dbReference type="ARBA" id="ARBA00022723"/>
    </source>
</evidence>
<dbReference type="InterPro" id="IPR050155">
    <property type="entry name" value="HAD-like_hydrolase_sf"/>
</dbReference>
<organism evidence="5 6">
    <name type="scientific">Catenovulum sediminis</name>
    <dbReference type="NCBI Taxonomy" id="1740262"/>
    <lineage>
        <taxon>Bacteria</taxon>
        <taxon>Pseudomonadati</taxon>
        <taxon>Pseudomonadota</taxon>
        <taxon>Gammaproteobacteria</taxon>
        <taxon>Alteromonadales</taxon>
        <taxon>Alteromonadaceae</taxon>
        <taxon>Catenovulum</taxon>
    </lineage>
</organism>
<dbReference type="Gene3D" id="3.40.50.1000">
    <property type="entry name" value="HAD superfamily/HAD-like"/>
    <property type="match status" value="1"/>
</dbReference>
<accession>A0ABV1RKE6</accession>
<evidence type="ECO:0000256" key="2">
    <source>
        <dbReference type="ARBA" id="ARBA00022801"/>
    </source>
</evidence>
<dbReference type="SUPFAM" id="SSF56784">
    <property type="entry name" value="HAD-like"/>
    <property type="match status" value="1"/>
</dbReference>
<protein>
    <submittedName>
        <fullName evidence="5">HAD-IA family hydrolase</fullName>
    </submittedName>
</protein>
<dbReference type="Gene3D" id="1.10.150.240">
    <property type="entry name" value="Putative phosphatase, domain 2"/>
    <property type="match status" value="1"/>
</dbReference>
<dbReference type="NCBIfam" id="TIGR01549">
    <property type="entry name" value="HAD-SF-IA-v1"/>
    <property type="match status" value="1"/>
</dbReference>
<dbReference type="Pfam" id="PF13419">
    <property type="entry name" value="HAD_2"/>
    <property type="match status" value="1"/>
</dbReference>
<dbReference type="EMBL" id="JBELOE010000265">
    <property type="protein sequence ID" value="MER2493418.1"/>
    <property type="molecule type" value="Genomic_DNA"/>
</dbReference>
<dbReference type="PANTHER" id="PTHR43434">
    <property type="entry name" value="PHOSPHOGLYCOLATE PHOSPHATASE"/>
    <property type="match status" value="1"/>
</dbReference>
<dbReference type="GO" id="GO:0016787">
    <property type="term" value="F:hydrolase activity"/>
    <property type="evidence" value="ECO:0007669"/>
    <property type="project" value="UniProtKB-KW"/>
</dbReference>
<dbReference type="Proteomes" id="UP001467690">
    <property type="component" value="Unassembled WGS sequence"/>
</dbReference>
<evidence type="ECO:0000313" key="5">
    <source>
        <dbReference type="EMBL" id="MER2493418.1"/>
    </source>
</evidence>
<keyword evidence="1" id="KW-0479">Metal-binding</keyword>
<gene>
    <name evidence="5" type="ORF">ABS311_16190</name>
</gene>
<keyword evidence="4" id="KW-0119">Carbohydrate metabolism</keyword>
<dbReference type="SFLD" id="SFLDG01129">
    <property type="entry name" value="C1.5:_HAD__Beta-PGM__Phosphata"/>
    <property type="match status" value="1"/>
</dbReference>
<dbReference type="SFLD" id="SFLDS00003">
    <property type="entry name" value="Haloacid_Dehalogenase"/>
    <property type="match status" value="1"/>
</dbReference>
<keyword evidence="2 5" id="KW-0378">Hydrolase</keyword>